<proteinExistence type="predicted"/>
<dbReference type="RefSeq" id="WP_101753409.1">
    <property type="nucleotide sequence ID" value="NZ_CP025430.1"/>
</dbReference>
<gene>
    <name evidence="2" type="ORF">CX676_15440</name>
</gene>
<accession>A0A2H5F1H4</accession>
<evidence type="ECO:0000313" key="2">
    <source>
        <dbReference type="EMBL" id="AUH65386.1"/>
    </source>
</evidence>
<dbReference type="EMBL" id="CP025430">
    <property type="protein sequence ID" value="AUH65386.1"/>
    <property type="molecule type" value="Genomic_DNA"/>
</dbReference>
<dbReference type="KEGG" id="pzh:CX676_15440"/>
<reference evidence="2 3" key="1">
    <citation type="journal article" date="2013" name="Antonie Van Leeuwenhoek">
        <title>Paracoccus zhejiangensis sp. nov., isolated from activated sludge in wastewater-treatment system.</title>
        <authorList>
            <person name="Wu Z.G."/>
            <person name="Zhang D.F."/>
            <person name="Liu Y.L."/>
            <person name="Wang F."/>
            <person name="Jiang X."/>
            <person name="Li C."/>
            <person name="Li S.P."/>
            <person name="Hong Q."/>
            <person name="Li W.J."/>
        </authorList>
    </citation>
    <scope>NUCLEOTIDE SEQUENCE [LARGE SCALE GENOMIC DNA]</scope>
    <source>
        <strain evidence="2 3">J6</strain>
    </source>
</reference>
<feature type="region of interest" description="Disordered" evidence="1">
    <location>
        <begin position="253"/>
        <end position="305"/>
    </location>
</feature>
<evidence type="ECO:0000256" key="1">
    <source>
        <dbReference type="SAM" id="MobiDB-lite"/>
    </source>
</evidence>
<dbReference type="OrthoDB" id="8283038at2"/>
<keyword evidence="3" id="KW-1185">Reference proteome</keyword>
<protein>
    <recommendedName>
        <fullName evidence="4">Type I secretion protein ATPase</fullName>
    </recommendedName>
</protein>
<organism evidence="2 3">
    <name type="scientific">Paracoccus zhejiangensis</name>
    <dbReference type="NCBI Taxonomy" id="1077935"/>
    <lineage>
        <taxon>Bacteria</taxon>
        <taxon>Pseudomonadati</taxon>
        <taxon>Pseudomonadota</taxon>
        <taxon>Alphaproteobacteria</taxon>
        <taxon>Rhodobacterales</taxon>
        <taxon>Paracoccaceae</taxon>
        <taxon>Paracoccus</taxon>
    </lineage>
</organism>
<evidence type="ECO:0008006" key="4">
    <source>
        <dbReference type="Google" id="ProtNLM"/>
    </source>
</evidence>
<sequence>MLTINPVDEAIWHFIGLFEITEERGRMWVDYDRFAALKIDVDPGGIEPLDLVTKAPLDLRDLTPSIRYTPPSVKPPEVSTEAPYFPPSPIVQDMPADAVGAVPSLDLQKLFSVAPHMVPYGPPPPVDFHVTTPHWILQPPESVAVVVVQWNRIDDDDMVNVDQMQGGVVSAEAIAARLEGLLDQAAQLGVSLDVSMPANEGSYHEIAQTFQALFEKGDGAPVDVEGSISVTLRGDAVEGKYLNGVAVDERPDISEYFPDYRDKDDEEEDETADTGSSDGPQTASGAVAGPGDADDDDGPDHEMVHGNNTLVNEAHVTAAWFAAPVVVAGGNAYSYNVISQTNVWSDTDSVSGNTTPAVAGGEDPTVSLNYSSYANVSNPIPIPDGTGEAPQYWVTATLEGSLISCNWIEQYNLVSDNDVTAITIMGEKTLYMMGENGALNQVSLTELGTAFDLMVIDGHVINLNAVLQTNVLLDDDRIMVSGGQAAISSGDNLLVNDATINQIGETGLQATSAGQNALLADAADGAFTLPQSLLNDPAFRDLDLVRVLHVKGDLVSLNFIRQTNVLGDADQIEVYGQQFMDGPGEMSVVSGSNVLLNSAIITEFGVDSTIYAGGHLYSDALLHQAELISTDAPLMPQGGALASEAVLFLAEGMLTDEMDDIEFRPIGADHAPSADAMETVLA</sequence>
<dbReference type="AlphaFoldDB" id="A0A2H5F1H4"/>
<feature type="compositionally biased region" description="Polar residues" evidence="1">
    <location>
        <begin position="273"/>
        <end position="282"/>
    </location>
</feature>
<evidence type="ECO:0000313" key="3">
    <source>
        <dbReference type="Proteomes" id="UP000234530"/>
    </source>
</evidence>
<feature type="compositionally biased region" description="Basic and acidic residues" evidence="1">
    <location>
        <begin position="253"/>
        <end position="263"/>
    </location>
</feature>
<name>A0A2H5F1H4_9RHOB</name>
<dbReference type="Proteomes" id="UP000234530">
    <property type="component" value="Chromosome"/>
</dbReference>